<keyword evidence="3" id="KW-1185">Reference proteome</keyword>
<dbReference type="Pfam" id="PF14240">
    <property type="entry name" value="YHYH"/>
    <property type="match status" value="2"/>
</dbReference>
<dbReference type="KEGG" id="vg:10328479"/>
<evidence type="ECO:0000259" key="1">
    <source>
        <dbReference type="Pfam" id="PF14240"/>
    </source>
</evidence>
<name>E3SQ55_9CAUD</name>
<gene>
    <name evidence="2" type="ORF">Syn19_090</name>
</gene>
<accession>E3SQ55</accession>
<reference evidence="2 3" key="1">
    <citation type="journal article" date="2010" name="Environ. Microbiol.">
        <title>Genomic analysis of oceanic cyanobacterial myoviruses compared with T4-like myoviruses from diverse hosts and environments.</title>
        <authorList>
            <person name="Sullivan M.B."/>
            <person name="Huang K.H."/>
            <person name="Ignacio-Espinoza J.C."/>
            <person name="Berlin A.M."/>
            <person name="Kelly L."/>
            <person name="Weigele P.R."/>
            <person name="DeFrancesco A.S."/>
            <person name="Kern S.E."/>
            <person name="Thompson L.R."/>
            <person name="Young S."/>
            <person name="Yandava C."/>
            <person name="Fu R."/>
            <person name="Krastins B."/>
            <person name="Chase M."/>
            <person name="Sarracino D."/>
            <person name="Osburne M.S."/>
            <person name="Henn M.R."/>
            <person name="Chisholm S.W."/>
        </authorList>
    </citation>
    <scope>NUCLEOTIDE SEQUENCE [LARGE SCALE GENOMIC DNA]</scope>
    <source>
        <strain evidence="2">Syn19</strain>
    </source>
</reference>
<protein>
    <recommendedName>
        <fullName evidence="1">YHYH domain-containing protein</fullName>
    </recommendedName>
</protein>
<feature type="domain" description="YHYH" evidence="1">
    <location>
        <begin position="500"/>
        <end position="563"/>
    </location>
</feature>
<dbReference type="RefSeq" id="YP_004323923.1">
    <property type="nucleotide sequence ID" value="NC_015286.1"/>
</dbReference>
<dbReference type="InterPro" id="IPR025924">
    <property type="entry name" value="YHYH_dom"/>
</dbReference>
<sequence length="1399" mass="152282">MARNVPGTGAVIEPIFDEVFGVRAVRVINGGSSYDPTDPPRLTITGCGTPTTEALLYPIIDEESGRIIHVRVLSRGRGYDPLRLKIIPEQETPNVVNSFNINRIWQTHPNSPTTGSFNADTDRLRIVSDNHPKPSLFVMAEREPGGSTTILDRTFDQTFIYRGGKDVPNPGTRTEQRDKVTGIMANGVLLHTPDWGLDGNAQVNFPINAPKYSYLKNMNSYGAVNDSQTYYYQTNKLIDEFKLGNSVFDWGDIEIFTWNIKVEFDNILVNITPNSLDQSLGNLEVGRRVDEVGGNAYGFIAKIVRDSQNNPTKVYIRNITNGPFAEDDLLLGANGFQFRIDDDPITFPNGIFYIDFGTDAEEFGDFIPGRYYFAPENIRVQRNYLIRWNQSDPSNQHGGGHQMQFSTTQDGVLNGGTLYYNSTGVTENWSTDYENEYQPLFIMNSDESNRIYYYCKNHRYMSGYTGDEGYMILDPTVEVEDHANNYYTKNYYQTNSNDPNTIDKSRHINGHSKILGMSFDGYPIYGPWGQTDSGTVRRESSSYRLKTTAELSGVRPEVVTAGTVTYAVTFANDKFLFDGQTLPFIEFLRGKTYVFNQNDASNVDGLLSQILLLSTTEDGWHGALVGDTSYVYGASHSVTYHLNGSAVSYAAYVSGFSTATTREIRFQVPVDADRLIYVYAYHEADAGVRGVCEGYLLGDLITDFIYDSSVGTLDQYNGRYAVTPDYPDGTYAYFMTEDGSGNPVYPYAIGPEYYGVPLFEGDTVPDLVSQFPTEATGEVVLSTDNPGQVSYIKMTKTGDNFFGSAKAKILGGQGSGATGTPTVQTVTGLSLLNPGRDYATPPTLIFEGGGGQGAQGAAQIDTLGKVTNINIVDPGEFYQEPPFILISGGGGIGAKAEATIFQGEITGINITDPGKGYTSPPNIIFTKLVQLKRKTRARQALNASAIYLTGLVKTLGSTDSEIYVDSTDAYPGSGEIIVDTETISYTSKSEGRFTGLTRGVNFNYDQRVVLDTGQNTPEGVSTYQYNVGDRVVRRVDNANNKVAKVYDWNPNSRELLVTFEVDELAFIDAGIPSTEDAIVQFDAGVAASANSSYQPHIIETETGSTITLLTVPITTLQDRKFQDDDENEDPNNPGTFLGDGIADLVNTGTDYENQINLDGGIFSSLYGIEETQGGQNTTLFQVGDSIKDASIPFRYATIIEAGGLSDGVAHVATLTITVDLTTGNGQNYSTNEVVTGATSGVRGTVVSWSSQTGVLVVQDIVPFNTNNINVGIAGLLYEFSEKNTIVDFLIQNAGTNYTGTPTVAIENTGDIQATATVNMTTAGDQVQSLTITNGGYGIPQTVDGTYNVHPTVTFTNAAGDTTGSGAVAQAILGGELINGNGGASYRIKKIDYQTIIRSK</sequence>
<dbReference type="GeneID" id="10328479"/>
<dbReference type="EMBL" id="GU071106">
    <property type="protein sequence ID" value="ADO99467.1"/>
    <property type="molecule type" value="Genomic_DNA"/>
</dbReference>
<proteinExistence type="predicted"/>
<evidence type="ECO:0000313" key="2">
    <source>
        <dbReference type="EMBL" id="ADO99467.1"/>
    </source>
</evidence>
<organism evidence="2 3">
    <name type="scientific">Synechococcus phage Syn19</name>
    <dbReference type="NCBI Taxonomy" id="445684"/>
    <lineage>
        <taxon>Viruses</taxon>
        <taxon>Duplodnaviria</taxon>
        <taxon>Heunggongvirae</taxon>
        <taxon>Uroviricota</taxon>
        <taxon>Caudoviricetes</taxon>
        <taxon>Pantevenvirales</taxon>
        <taxon>Kyanoviridae</taxon>
        <taxon>Pontusvirus</taxon>
        <taxon>Pontusvirus syn19</taxon>
    </lineage>
</organism>
<dbReference type="Proteomes" id="UP000006535">
    <property type="component" value="Segment"/>
</dbReference>
<evidence type="ECO:0000313" key="3">
    <source>
        <dbReference type="Proteomes" id="UP000006535"/>
    </source>
</evidence>
<feature type="domain" description="YHYH" evidence="1">
    <location>
        <begin position="695"/>
        <end position="738"/>
    </location>
</feature>